<dbReference type="EMBL" id="CM035427">
    <property type="protein sequence ID" value="KAH7306663.1"/>
    <property type="molecule type" value="Genomic_DNA"/>
</dbReference>
<dbReference type="Pfam" id="PF13041">
    <property type="entry name" value="PPR_2"/>
    <property type="match status" value="4"/>
</dbReference>
<dbReference type="OrthoDB" id="730395at2759"/>
<dbReference type="PANTHER" id="PTHR47926:SF347">
    <property type="entry name" value="PENTATRICOPEPTIDE REPEAT-CONTAINING PROTEIN"/>
    <property type="match status" value="1"/>
</dbReference>
<dbReference type="NCBIfam" id="TIGR00756">
    <property type="entry name" value="PPR"/>
    <property type="match status" value="6"/>
</dbReference>
<keyword evidence="1" id="KW-0677">Repeat</keyword>
<comment type="caution">
    <text evidence="3">The sequence shown here is derived from an EMBL/GenBank/DDBJ whole genome shotgun (WGS) entry which is preliminary data.</text>
</comment>
<dbReference type="Proteomes" id="UP000825935">
    <property type="component" value="Chromosome 22"/>
</dbReference>
<proteinExistence type="predicted"/>
<dbReference type="GO" id="GO:0009451">
    <property type="term" value="P:RNA modification"/>
    <property type="evidence" value="ECO:0007669"/>
    <property type="project" value="InterPro"/>
</dbReference>
<dbReference type="EMBL" id="CM035427">
    <property type="protein sequence ID" value="KAH7306664.1"/>
    <property type="molecule type" value="Genomic_DNA"/>
</dbReference>
<feature type="repeat" description="PPR" evidence="2">
    <location>
        <begin position="709"/>
        <end position="743"/>
    </location>
</feature>
<dbReference type="PANTHER" id="PTHR47926">
    <property type="entry name" value="PENTATRICOPEPTIDE REPEAT-CONTAINING PROTEIN"/>
    <property type="match status" value="1"/>
</dbReference>
<protein>
    <recommendedName>
        <fullName evidence="5">Pentatricopeptide repeat-containing protein</fullName>
    </recommendedName>
</protein>
<dbReference type="FunFam" id="1.25.40.10:FF:000158">
    <property type="entry name" value="pentatricopeptide repeat-containing protein At2g33680"/>
    <property type="match status" value="1"/>
</dbReference>
<feature type="repeat" description="PPR" evidence="2">
    <location>
        <begin position="505"/>
        <end position="539"/>
    </location>
</feature>
<dbReference type="Gene3D" id="1.25.40.10">
    <property type="entry name" value="Tetratricopeptide repeat domain"/>
    <property type="match status" value="5"/>
</dbReference>
<dbReference type="Pfam" id="PF01535">
    <property type="entry name" value="PPR"/>
    <property type="match status" value="7"/>
</dbReference>
<evidence type="ECO:0000313" key="4">
    <source>
        <dbReference type="Proteomes" id="UP000825935"/>
    </source>
</evidence>
<dbReference type="FunFam" id="1.25.40.10:FF:000381">
    <property type="entry name" value="Pentatricopeptide repeat-containing protein"/>
    <property type="match status" value="1"/>
</dbReference>
<dbReference type="InterPro" id="IPR002885">
    <property type="entry name" value="PPR_rpt"/>
</dbReference>
<sequence>MATTVPSEMIISIHELEKIAVDDIRNQGYCYLHGQDINGTGSAEHAHQYSQNIKRIRTSSLRIASQSGEPDQISEHSRGVQKHIPSHARDILKFTNGVEQMATLVDGSSRIAAQEALVFVNDMEQSEHEIALAKSCVSSLKTYTRQKDLLNGTRLHAEILQMGFLQRNQFVASALINMYSKCGALSKAQELFNQVAVRTTVLWNTLISAYTHYGLEKEAFCCYEQMLSEGISPNAVTFTCILKACSSTRALHKGQQVHSQIKTCLSLEDDAIIVSALVDMYAKCGALKTAQEVFDEYQNHDQVSWNALIAGYTQWGYGHEAIRCFEKMQSAGFSPDSVTFTCVLQACGCVGALDKGQDVHAQIRRAKFLEKCNMVVAALIDMYVQCGVLEMAKEVFDELLNPSILAWNVLIAGYAKYGYGKEALQLYERMSLDDHVPDATVFPSILKACGLIGDFERGEKVHAQILARDLLGTDIVVGNSLIDMYIKCGLLGRAQNVFNDFVFRNVVSWTTLIAGYVHHGYSEKALDCYAQMLLEGFSPDIFTLTCVLKACGNMGNLNMGQQIHAQIEQDCCLREQTMLANAVVSMYAKCGAFENARAVFDEVKNLNNVSWTSLIAGYTQHGNFEAAIEIFEQMWAENHCPDALTFAWILKSFGSIGAAYRGQQLHSYIVKCGLLKDDVIQGTMFMAMYAQCGMLVEAHELFDKLSNPDVVSYSALMIGYGQLGKDEVVFDLFDKMVKNSLTPNAGVFVAILSTCAHLGLLDKGKFFFQLLHEAKNVLSVMEHYVCMVGLLARAGLIEEAVATIELIQFPPNPWLWHTLVGACQNNGSFDFGLWAFCNAVDCNEADTEDYVSLSIINGVSAREYGESVATSEHLGHIPLLSEILRQL</sequence>
<evidence type="ECO:0000256" key="1">
    <source>
        <dbReference type="ARBA" id="ARBA00022737"/>
    </source>
</evidence>
<dbReference type="Pfam" id="PF13812">
    <property type="entry name" value="PPR_3"/>
    <property type="match status" value="1"/>
</dbReference>
<dbReference type="OMA" id="FFEDMTH"/>
<organism evidence="3 4">
    <name type="scientific">Ceratopteris richardii</name>
    <name type="common">Triangle waterfern</name>
    <dbReference type="NCBI Taxonomy" id="49495"/>
    <lineage>
        <taxon>Eukaryota</taxon>
        <taxon>Viridiplantae</taxon>
        <taxon>Streptophyta</taxon>
        <taxon>Embryophyta</taxon>
        <taxon>Tracheophyta</taxon>
        <taxon>Polypodiopsida</taxon>
        <taxon>Polypodiidae</taxon>
        <taxon>Polypodiales</taxon>
        <taxon>Pteridineae</taxon>
        <taxon>Pteridaceae</taxon>
        <taxon>Parkerioideae</taxon>
        <taxon>Ceratopteris</taxon>
    </lineage>
</organism>
<dbReference type="PROSITE" id="PS51375">
    <property type="entry name" value="PPR"/>
    <property type="match status" value="6"/>
</dbReference>
<evidence type="ECO:0008006" key="5">
    <source>
        <dbReference type="Google" id="ProtNLM"/>
    </source>
</evidence>
<dbReference type="AlphaFoldDB" id="A0A8T2S5F5"/>
<feature type="repeat" description="PPR" evidence="2">
    <location>
        <begin position="403"/>
        <end position="437"/>
    </location>
</feature>
<dbReference type="FunFam" id="1.25.40.10:FF:000285">
    <property type="entry name" value="Pentatricopeptide repeat-containing protein, chloroplastic"/>
    <property type="match status" value="1"/>
</dbReference>
<accession>A0A8T2S5F5</accession>
<dbReference type="FunFam" id="1.25.40.10:FF:000031">
    <property type="entry name" value="Pentatricopeptide repeat-containing protein mitochondrial"/>
    <property type="match status" value="1"/>
</dbReference>
<dbReference type="InterPro" id="IPR011990">
    <property type="entry name" value="TPR-like_helical_dom_sf"/>
</dbReference>
<reference evidence="3" key="1">
    <citation type="submission" date="2021-08" db="EMBL/GenBank/DDBJ databases">
        <title>WGS assembly of Ceratopteris richardii.</title>
        <authorList>
            <person name="Marchant D.B."/>
            <person name="Chen G."/>
            <person name="Jenkins J."/>
            <person name="Shu S."/>
            <person name="Leebens-Mack J."/>
            <person name="Grimwood J."/>
            <person name="Schmutz J."/>
            <person name="Soltis P."/>
            <person name="Soltis D."/>
            <person name="Chen Z.-H."/>
        </authorList>
    </citation>
    <scope>NUCLEOTIDE SEQUENCE</scope>
    <source>
        <strain evidence="3">Whitten #5841</strain>
        <tissue evidence="3">Leaf</tissue>
    </source>
</reference>
<feature type="repeat" description="PPR" evidence="2">
    <location>
        <begin position="199"/>
        <end position="233"/>
    </location>
</feature>
<gene>
    <name evidence="3" type="ORF">KP509_22G024000</name>
</gene>
<feature type="repeat" description="PPR" evidence="2">
    <location>
        <begin position="301"/>
        <end position="335"/>
    </location>
</feature>
<dbReference type="GO" id="GO:0003723">
    <property type="term" value="F:RNA binding"/>
    <property type="evidence" value="ECO:0007669"/>
    <property type="project" value="InterPro"/>
</dbReference>
<dbReference type="InterPro" id="IPR046960">
    <property type="entry name" value="PPR_At4g14850-like_plant"/>
</dbReference>
<evidence type="ECO:0000256" key="2">
    <source>
        <dbReference type="PROSITE-ProRule" id="PRU00708"/>
    </source>
</evidence>
<evidence type="ECO:0000313" key="3">
    <source>
        <dbReference type="EMBL" id="KAH7306663.1"/>
    </source>
</evidence>
<feature type="repeat" description="PPR" evidence="2">
    <location>
        <begin position="607"/>
        <end position="641"/>
    </location>
</feature>
<keyword evidence="4" id="KW-1185">Reference proteome</keyword>
<dbReference type="GO" id="GO:0048731">
    <property type="term" value="P:system development"/>
    <property type="evidence" value="ECO:0007669"/>
    <property type="project" value="UniProtKB-ARBA"/>
</dbReference>
<dbReference type="FunFam" id="1.25.40.10:FF:000344">
    <property type="entry name" value="Pentatricopeptide repeat-containing protein"/>
    <property type="match status" value="1"/>
</dbReference>
<name>A0A8T2S5F5_CERRI</name>